<accession>A0A6S6SYJ2</accession>
<evidence type="ECO:0000313" key="1">
    <source>
        <dbReference type="EMBL" id="CAA6807613.1"/>
    </source>
</evidence>
<sequence length="60" mass="6787">MFANASILYAAGLRQGDLVSERFVVNRQNSLQQPALEQKKNDHSKSNDYFCAECSHRISV</sequence>
<dbReference type="AlphaFoldDB" id="A0A6S6SYJ2"/>
<gene>
    <name evidence="1" type="ORF">HELGO_WM35051</name>
</gene>
<reference evidence="1" key="1">
    <citation type="submission" date="2020-01" db="EMBL/GenBank/DDBJ databases">
        <authorList>
            <person name="Meier V. D."/>
            <person name="Meier V D."/>
        </authorList>
    </citation>
    <scope>NUCLEOTIDE SEQUENCE</scope>
    <source>
        <strain evidence="1">HLG_WM_MAG_10</strain>
    </source>
</reference>
<name>A0A6S6SYJ2_9BACT</name>
<protein>
    <submittedName>
        <fullName evidence="1">Uncharacterized protein</fullName>
    </submittedName>
</protein>
<proteinExistence type="predicted"/>
<organism evidence="1">
    <name type="scientific">uncultured Aureispira sp</name>
    <dbReference type="NCBI Taxonomy" id="1331704"/>
    <lineage>
        <taxon>Bacteria</taxon>
        <taxon>Pseudomonadati</taxon>
        <taxon>Bacteroidota</taxon>
        <taxon>Saprospiria</taxon>
        <taxon>Saprospirales</taxon>
        <taxon>Saprospiraceae</taxon>
        <taxon>Aureispira</taxon>
        <taxon>environmental samples</taxon>
    </lineage>
</organism>
<dbReference type="EMBL" id="CACVAQ010000136">
    <property type="protein sequence ID" value="CAA6807613.1"/>
    <property type="molecule type" value="Genomic_DNA"/>
</dbReference>